<keyword evidence="2" id="KW-1185">Reference proteome</keyword>
<name>A0A9N9JMF7_9GLOM</name>
<dbReference type="AlphaFoldDB" id="A0A9N9JMF7"/>
<evidence type="ECO:0000313" key="2">
    <source>
        <dbReference type="Proteomes" id="UP000789405"/>
    </source>
</evidence>
<reference evidence="1" key="1">
    <citation type="submission" date="2021-06" db="EMBL/GenBank/DDBJ databases">
        <authorList>
            <person name="Kallberg Y."/>
            <person name="Tangrot J."/>
            <person name="Rosling A."/>
        </authorList>
    </citation>
    <scope>NUCLEOTIDE SEQUENCE</scope>
    <source>
        <strain evidence="1">MA453B</strain>
    </source>
</reference>
<proteinExistence type="predicted"/>
<feature type="non-terminal residue" evidence="1">
    <location>
        <position position="1"/>
    </location>
</feature>
<protein>
    <submittedName>
        <fullName evidence="1">790_t:CDS:1</fullName>
    </submittedName>
</protein>
<comment type="caution">
    <text evidence="1">The sequence shown here is derived from an EMBL/GenBank/DDBJ whole genome shotgun (WGS) entry which is preliminary data.</text>
</comment>
<sequence>FGASLKTQIQSSKSASKVACQYFKIKKIYKNNSRISSSLLFGLTLTSVENIRRTLTLNYNYQIYPFEKLSVSTQHCKLLKVAQQVLNTVEKEKKNFHSNDYINIKQIRLEIGEEQFDINFGKFDKKSEEERKKAIVKSLNCGQITREAYRLLARIEYNIPREGAISEIRQKINLEMKKNFTITCKYIIANYI</sequence>
<accession>A0A9N9JMF7</accession>
<dbReference type="OrthoDB" id="2411255at2759"/>
<dbReference type="Proteomes" id="UP000789405">
    <property type="component" value="Unassembled WGS sequence"/>
</dbReference>
<evidence type="ECO:0000313" key="1">
    <source>
        <dbReference type="EMBL" id="CAG8788855.1"/>
    </source>
</evidence>
<gene>
    <name evidence="1" type="ORF">DERYTH_LOCUS20987</name>
</gene>
<dbReference type="EMBL" id="CAJVPY010025854">
    <property type="protein sequence ID" value="CAG8788855.1"/>
    <property type="molecule type" value="Genomic_DNA"/>
</dbReference>
<organism evidence="1 2">
    <name type="scientific">Dentiscutata erythropus</name>
    <dbReference type="NCBI Taxonomy" id="1348616"/>
    <lineage>
        <taxon>Eukaryota</taxon>
        <taxon>Fungi</taxon>
        <taxon>Fungi incertae sedis</taxon>
        <taxon>Mucoromycota</taxon>
        <taxon>Glomeromycotina</taxon>
        <taxon>Glomeromycetes</taxon>
        <taxon>Diversisporales</taxon>
        <taxon>Gigasporaceae</taxon>
        <taxon>Dentiscutata</taxon>
    </lineage>
</organism>